<proteinExistence type="predicted"/>
<organism evidence="1 2">
    <name type="scientific">Piloderma croceum (strain F 1598)</name>
    <dbReference type="NCBI Taxonomy" id="765440"/>
    <lineage>
        <taxon>Eukaryota</taxon>
        <taxon>Fungi</taxon>
        <taxon>Dikarya</taxon>
        <taxon>Basidiomycota</taxon>
        <taxon>Agaricomycotina</taxon>
        <taxon>Agaricomycetes</taxon>
        <taxon>Agaricomycetidae</taxon>
        <taxon>Atheliales</taxon>
        <taxon>Atheliaceae</taxon>
        <taxon>Piloderma</taxon>
    </lineage>
</organism>
<name>A0A0C3CJW6_PILCF</name>
<protein>
    <submittedName>
        <fullName evidence="1">Uncharacterized protein</fullName>
    </submittedName>
</protein>
<reference evidence="2" key="2">
    <citation type="submission" date="2015-01" db="EMBL/GenBank/DDBJ databases">
        <title>Evolutionary Origins and Diversification of the Mycorrhizal Mutualists.</title>
        <authorList>
            <consortium name="DOE Joint Genome Institute"/>
            <consortium name="Mycorrhizal Genomics Consortium"/>
            <person name="Kohler A."/>
            <person name="Kuo A."/>
            <person name="Nagy L.G."/>
            <person name="Floudas D."/>
            <person name="Copeland A."/>
            <person name="Barry K.W."/>
            <person name="Cichocki N."/>
            <person name="Veneault-Fourrey C."/>
            <person name="LaButti K."/>
            <person name="Lindquist E.A."/>
            <person name="Lipzen A."/>
            <person name="Lundell T."/>
            <person name="Morin E."/>
            <person name="Murat C."/>
            <person name="Riley R."/>
            <person name="Ohm R."/>
            <person name="Sun H."/>
            <person name="Tunlid A."/>
            <person name="Henrissat B."/>
            <person name="Grigoriev I.V."/>
            <person name="Hibbett D.S."/>
            <person name="Martin F."/>
        </authorList>
    </citation>
    <scope>NUCLEOTIDE SEQUENCE [LARGE SCALE GENOMIC DNA]</scope>
    <source>
        <strain evidence="2">F 1598</strain>
    </source>
</reference>
<dbReference type="HOGENOM" id="CLU_2027598_0_0_1"/>
<dbReference type="EMBL" id="KN832974">
    <property type="protein sequence ID" value="KIM90027.1"/>
    <property type="molecule type" value="Genomic_DNA"/>
</dbReference>
<dbReference type="Proteomes" id="UP000054166">
    <property type="component" value="Unassembled WGS sequence"/>
</dbReference>
<dbReference type="InParanoid" id="A0A0C3CJW6"/>
<accession>A0A0C3CJW6</accession>
<sequence length="122" mass="13391">MHHTAALQLTICLKSTSKVSPLSDAQIMSLIAPVTILLSSKQSVILVARFVMNSPTYLWTSGQAKNEDLRSLYAKIRALAVLWMGRMVSTNILIWWSAPRHFMSADGLTGDGSSLPTIEMIS</sequence>
<dbReference type="AlphaFoldDB" id="A0A0C3CJW6"/>
<evidence type="ECO:0000313" key="2">
    <source>
        <dbReference type="Proteomes" id="UP000054166"/>
    </source>
</evidence>
<evidence type="ECO:0000313" key="1">
    <source>
        <dbReference type="EMBL" id="KIM90027.1"/>
    </source>
</evidence>
<keyword evidence="2" id="KW-1185">Reference proteome</keyword>
<reference evidence="1 2" key="1">
    <citation type="submission" date="2014-04" db="EMBL/GenBank/DDBJ databases">
        <authorList>
            <consortium name="DOE Joint Genome Institute"/>
            <person name="Kuo A."/>
            <person name="Tarkka M."/>
            <person name="Buscot F."/>
            <person name="Kohler A."/>
            <person name="Nagy L.G."/>
            <person name="Floudas D."/>
            <person name="Copeland A."/>
            <person name="Barry K.W."/>
            <person name="Cichocki N."/>
            <person name="Veneault-Fourrey C."/>
            <person name="LaButti K."/>
            <person name="Lindquist E.A."/>
            <person name="Lipzen A."/>
            <person name="Lundell T."/>
            <person name="Morin E."/>
            <person name="Murat C."/>
            <person name="Sun H."/>
            <person name="Tunlid A."/>
            <person name="Henrissat B."/>
            <person name="Grigoriev I.V."/>
            <person name="Hibbett D.S."/>
            <person name="Martin F."/>
            <person name="Nordberg H.P."/>
            <person name="Cantor M.N."/>
            <person name="Hua S.X."/>
        </authorList>
    </citation>
    <scope>NUCLEOTIDE SEQUENCE [LARGE SCALE GENOMIC DNA]</scope>
    <source>
        <strain evidence="1 2">F 1598</strain>
    </source>
</reference>
<gene>
    <name evidence="1" type="ORF">PILCRDRAFT_205513</name>
</gene>